<dbReference type="Pfam" id="PF02535">
    <property type="entry name" value="Zip"/>
    <property type="match status" value="1"/>
</dbReference>
<evidence type="ECO:0000256" key="6">
    <source>
        <dbReference type="SAM" id="Phobius"/>
    </source>
</evidence>
<dbReference type="GeneID" id="2904554"/>
<sequence length="488" mass="53977">MNMVDLSFTLNQGWYLTLLSSSLCVLGCFVIFFDDIYTFVFPKSVTKKYNFHLKENYSFLNGALAFSSGCLLFTALFKLLPEALEYFNDFNEHDRAETDKMQKKELNSYLIISFISGILLCFSFNAVLHLITSQSVVHCNHGGEQHSHSHSHGNDLESGHGESVNNETLSSNEREDNHSHTHANTGDDTEADIETTPLLDEHKPLMKKRPSLIHYFMAHDGDEMSLGECKGYSSAEMCLFNKNKPSELHFCEIPTLAKSADLNDNELRAIHSPSSRFTGGSSHSHKNNAEYAHPFEDHAYSQGEDHSNHKPDHHHHVNTPLSRLLLIGIQTTLAISLHKLPEGFITFITSEANPDLGFSIFLSLAAHNFTEGFSMCLPLYFSFSSSPKGFAKLKAVTISSILGGLSQPLGAVVGYFFLKYNDKGDSFNIHSLSFVLGVALAVTSGFLTVIGLSMYGSSISFNGGMSNLLLFWCILGMCIIGLSSIASH</sequence>
<dbReference type="FunCoup" id="Q6BJD5">
    <property type="interactions" value="22"/>
</dbReference>
<feature type="transmembrane region" description="Helical" evidence="6">
    <location>
        <begin position="358"/>
        <end position="383"/>
    </location>
</feature>
<evidence type="ECO:0000256" key="5">
    <source>
        <dbReference type="SAM" id="MobiDB-lite"/>
    </source>
</evidence>
<dbReference type="KEGG" id="dha:DEHA2G03234g"/>
<feature type="region of interest" description="Disordered" evidence="5">
    <location>
        <begin position="142"/>
        <end position="192"/>
    </location>
</feature>
<dbReference type="STRING" id="284592.Q6BJD5"/>
<dbReference type="EMBL" id="CR382139">
    <property type="protein sequence ID" value="CAG90134.2"/>
    <property type="molecule type" value="Genomic_DNA"/>
</dbReference>
<dbReference type="GO" id="GO:0005385">
    <property type="term" value="F:zinc ion transmembrane transporter activity"/>
    <property type="evidence" value="ECO:0007669"/>
    <property type="project" value="TreeGrafter"/>
</dbReference>
<dbReference type="GO" id="GO:0016020">
    <property type="term" value="C:membrane"/>
    <property type="evidence" value="ECO:0007669"/>
    <property type="project" value="UniProtKB-SubCell"/>
</dbReference>
<dbReference type="RefSeq" id="XP_461686.2">
    <property type="nucleotide sequence ID" value="XM_461686.2"/>
</dbReference>
<keyword evidence="2 6" id="KW-0812">Transmembrane</keyword>
<evidence type="ECO:0000313" key="7">
    <source>
        <dbReference type="EMBL" id="CAG90134.2"/>
    </source>
</evidence>
<dbReference type="HOGENOM" id="CLU_023518_0_0_1"/>
<keyword evidence="3 6" id="KW-1133">Transmembrane helix</keyword>
<dbReference type="InterPro" id="IPR003689">
    <property type="entry name" value="ZIP"/>
</dbReference>
<feature type="transmembrane region" description="Helical" evidence="6">
    <location>
        <begin position="429"/>
        <end position="455"/>
    </location>
</feature>
<feature type="transmembrane region" description="Helical" evidence="6">
    <location>
        <begin position="467"/>
        <end position="486"/>
    </location>
</feature>
<keyword evidence="8" id="KW-1185">Reference proteome</keyword>
<evidence type="ECO:0000256" key="2">
    <source>
        <dbReference type="ARBA" id="ARBA00022692"/>
    </source>
</evidence>
<dbReference type="OrthoDB" id="262547at2759"/>
<comment type="subcellular location">
    <subcellularLocation>
        <location evidence="1">Membrane</location>
        <topology evidence="1">Multi-pass membrane protein</topology>
    </subcellularLocation>
</comment>
<feature type="transmembrane region" description="Helical" evidence="6">
    <location>
        <begin position="395"/>
        <end position="417"/>
    </location>
</feature>
<accession>Q6BJD5</accession>
<dbReference type="AlphaFoldDB" id="Q6BJD5"/>
<keyword evidence="4 6" id="KW-0472">Membrane</keyword>
<evidence type="ECO:0000313" key="8">
    <source>
        <dbReference type="Proteomes" id="UP000000599"/>
    </source>
</evidence>
<feature type="transmembrane region" description="Helical" evidence="6">
    <location>
        <begin position="12"/>
        <end position="37"/>
    </location>
</feature>
<evidence type="ECO:0000256" key="3">
    <source>
        <dbReference type="ARBA" id="ARBA00022989"/>
    </source>
</evidence>
<dbReference type="Proteomes" id="UP000000599">
    <property type="component" value="Chromosome G"/>
</dbReference>
<feature type="compositionally biased region" description="Basic and acidic residues" evidence="5">
    <location>
        <begin position="142"/>
        <end position="160"/>
    </location>
</feature>
<name>Q6BJD5_DEBHA</name>
<reference evidence="7 8" key="1">
    <citation type="journal article" date="2004" name="Nature">
        <title>Genome evolution in yeasts.</title>
        <authorList>
            <consortium name="Genolevures"/>
            <person name="Dujon B."/>
            <person name="Sherman D."/>
            <person name="Fischer G."/>
            <person name="Durrens P."/>
            <person name="Casaregola S."/>
            <person name="Lafontaine I."/>
            <person name="de Montigny J."/>
            <person name="Marck C."/>
            <person name="Neuveglise C."/>
            <person name="Talla E."/>
            <person name="Goffard N."/>
            <person name="Frangeul L."/>
            <person name="Aigle M."/>
            <person name="Anthouard V."/>
            <person name="Babour A."/>
            <person name="Barbe V."/>
            <person name="Barnay S."/>
            <person name="Blanchin S."/>
            <person name="Beckerich J.M."/>
            <person name="Beyne E."/>
            <person name="Bleykasten C."/>
            <person name="Boisrame A."/>
            <person name="Boyer J."/>
            <person name="Cattolico L."/>
            <person name="Confanioleri F."/>
            <person name="de Daruvar A."/>
            <person name="Despons L."/>
            <person name="Fabre E."/>
            <person name="Fairhead C."/>
            <person name="Ferry-Dumazet H."/>
            <person name="Groppi A."/>
            <person name="Hantraye F."/>
            <person name="Hennequin C."/>
            <person name="Jauniaux N."/>
            <person name="Joyet P."/>
            <person name="Kachouri R."/>
            <person name="Kerrest A."/>
            <person name="Koszul R."/>
            <person name="Lemaire M."/>
            <person name="Lesur I."/>
            <person name="Ma L."/>
            <person name="Muller H."/>
            <person name="Nicaud J.M."/>
            <person name="Nikolski M."/>
            <person name="Oztas S."/>
            <person name="Ozier-Kalogeropoulos O."/>
            <person name="Pellenz S."/>
            <person name="Potier S."/>
            <person name="Richard G.F."/>
            <person name="Straub M.L."/>
            <person name="Suleau A."/>
            <person name="Swennene D."/>
            <person name="Tekaia F."/>
            <person name="Wesolowski-Louvel M."/>
            <person name="Westhof E."/>
            <person name="Wirth B."/>
            <person name="Zeniou-Meyer M."/>
            <person name="Zivanovic I."/>
            <person name="Bolotin-Fukuhara M."/>
            <person name="Thierry A."/>
            <person name="Bouchier C."/>
            <person name="Caudron B."/>
            <person name="Scarpelli C."/>
            <person name="Gaillardin C."/>
            <person name="Weissenbach J."/>
            <person name="Wincker P."/>
            <person name="Souciet J.L."/>
        </authorList>
    </citation>
    <scope>NUCLEOTIDE SEQUENCE [LARGE SCALE GENOMIC DNA]</scope>
    <source>
        <strain evidence="8">ATCC 36239 / CBS 767 / BCRC 21394 / JCM 1990 / NBRC 0083 / IGC 2968</strain>
    </source>
</reference>
<gene>
    <name evidence="7" type="ordered locus">DEHA2G03234g</name>
</gene>
<evidence type="ECO:0000256" key="4">
    <source>
        <dbReference type="ARBA" id="ARBA00023136"/>
    </source>
</evidence>
<dbReference type="OMA" id="HVVDCAH"/>
<dbReference type="InParanoid" id="Q6BJD5"/>
<protein>
    <submittedName>
        <fullName evidence="7">DEHA2G03234p</fullName>
    </submittedName>
</protein>
<feature type="transmembrane region" description="Helical" evidence="6">
    <location>
        <begin position="109"/>
        <end position="131"/>
    </location>
</feature>
<dbReference type="PANTHER" id="PTHR11040">
    <property type="entry name" value="ZINC/IRON TRANSPORTER"/>
    <property type="match status" value="1"/>
</dbReference>
<dbReference type="VEuPathDB" id="FungiDB:DEHA2G03234g"/>
<feature type="transmembrane region" description="Helical" evidence="6">
    <location>
        <begin position="58"/>
        <end position="80"/>
    </location>
</feature>
<evidence type="ECO:0000256" key="1">
    <source>
        <dbReference type="ARBA" id="ARBA00004141"/>
    </source>
</evidence>
<dbReference type="PANTHER" id="PTHR11040:SF210">
    <property type="entry name" value="ZINC-REGULATED TRANSPORTER 3"/>
    <property type="match status" value="1"/>
</dbReference>
<dbReference type="eggNOG" id="KOG2474">
    <property type="taxonomic scope" value="Eukaryota"/>
</dbReference>
<proteinExistence type="predicted"/>
<organism evidence="7 8">
    <name type="scientific">Debaryomyces hansenii (strain ATCC 36239 / CBS 767 / BCRC 21394 / JCM 1990 / NBRC 0083 / IGC 2968)</name>
    <name type="common">Yeast</name>
    <name type="synonym">Torulaspora hansenii</name>
    <dbReference type="NCBI Taxonomy" id="284592"/>
    <lineage>
        <taxon>Eukaryota</taxon>
        <taxon>Fungi</taxon>
        <taxon>Dikarya</taxon>
        <taxon>Ascomycota</taxon>
        <taxon>Saccharomycotina</taxon>
        <taxon>Pichiomycetes</taxon>
        <taxon>Debaryomycetaceae</taxon>
        <taxon>Debaryomyces</taxon>
    </lineage>
</organism>